<keyword evidence="6" id="KW-0449">Lipoprotein</keyword>
<evidence type="ECO:0000256" key="3">
    <source>
        <dbReference type="ARBA" id="ARBA00022729"/>
    </source>
</evidence>
<comment type="similarity">
    <text evidence="2">Belongs to the NlpA lipoprotein family.</text>
</comment>
<dbReference type="PANTHER" id="PTHR30429">
    <property type="entry name" value="D-METHIONINE-BINDING LIPOPROTEIN METQ"/>
    <property type="match status" value="1"/>
</dbReference>
<keyword evidence="5" id="KW-0564">Palmitate</keyword>
<dbReference type="InterPro" id="IPR004872">
    <property type="entry name" value="Lipoprotein_NlpA"/>
</dbReference>
<dbReference type="EMBL" id="JAMWYK010000004">
    <property type="protein sequence ID" value="MCO0832348.1"/>
    <property type="molecule type" value="Genomic_DNA"/>
</dbReference>
<dbReference type="RefSeq" id="WP_252443423.1">
    <property type="nucleotide sequence ID" value="NZ_JAMWYK010000004.1"/>
</dbReference>
<proteinExistence type="inferred from homology"/>
<keyword evidence="3" id="KW-0732">Signal</keyword>
<evidence type="ECO:0000256" key="5">
    <source>
        <dbReference type="ARBA" id="ARBA00023139"/>
    </source>
</evidence>
<dbReference type="Proteomes" id="UP001523234">
    <property type="component" value="Unassembled WGS sequence"/>
</dbReference>
<name>A0ABT0ZQT1_9LACO</name>
<keyword evidence="8" id="KW-1185">Reference proteome</keyword>
<dbReference type="PANTHER" id="PTHR30429:SF0">
    <property type="entry name" value="METHIONINE-BINDING LIPOPROTEIN METQ"/>
    <property type="match status" value="1"/>
</dbReference>
<evidence type="ECO:0000256" key="1">
    <source>
        <dbReference type="ARBA" id="ARBA00004635"/>
    </source>
</evidence>
<reference evidence="7 8" key="1">
    <citation type="submission" date="2022-06" db="EMBL/GenBank/DDBJ databases">
        <title>Fructobacillus taiwanensis sp. nov., isolated from the honeybee.</title>
        <authorList>
            <person name="Chen Y.-S."/>
            <person name="Wang L.-T."/>
            <person name="Lee Y.-S."/>
            <person name="Chang Y.-C."/>
            <person name="Wu H.-C."/>
            <person name="Liao C.-Y."/>
            <person name="Chen W.-H."/>
            <person name="Deng J.-N."/>
            <person name="Wang Y.-H."/>
        </authorList>
    </citation>
    <scope>NUCLEOTIDE SEQUENCE [LARGE SCALE GENOMIC DNA]</scope>
    <source>
        <strain evidence="7 8">W13</strain>
    </source>
</reference>
<gene>
    <name evidence="7" type="ORF">NFX39_04485</name>
</gene>
<comment type="subcellular location">
    <subcellularLocation>
        <location evidence="1">Membrane</location>
        <topology evidence="1">Lipid-anchor</topology>
    </subcellularLocation>
</comment>
<accession>A0ABT0ZQT1</accession>
<evidence type="ECO:0000313" key="7">
    <source>
        <dbReference type="EMBL" id="MCO0832348.1"/>
    </source>
</evidence>
<sequence>MKKKHVIWTVAALVVLVLGYFSFAPKGHKQGQVITVATAPGPYSELFINGVKPILEKEGYTVKTKSFSNLLNADIALDNKEADLNVDQHTAYLKNFNKEKKANLEGLVKIPTVPMGLYPGTKSSLEDLSYGDEIAIPNDPSNQARAYRILAENGLITIDKDANPVTLTQKDISSNPKGLVFKEIDSSTIPRVRSDFAFVILPGSVAYAAKVPAKEMVLKEKISDDYYLVATVNRSNKDKDWAKAIKKACQSDEFKKYLAKHNDDGYWVTSN</sequence>
<protein>
    <submittedName>
        <fullName evidence="7">MetQ/NlpA family ABC transporter substrate-binding protein</fullName>
    </submittedName>
</protein>
<evidence type="ECO:0000313" key="8">
    <source>
        <dbReference type="Proteomes" id="UP001523234"/>
    </source>
</evidence>
<dbReference type="Gene3D" id="3.40.190.10">
    <property type="entry name" value="Periplasmic binding protein-like II"/>
    <property type="match status" value="2"/>
</dbReference>
<keyword evidence="4" id="KW-0472">Membrane</keyword>
<evidence type="ECO:0000256" key="6">
    <source>
        <dbReference type="ARBA" id="ARBA00023288"/>
    </source>
</evidence>
<dbReference type="SUPFAM" id="SSF53850">
    <property type="entry name" value="Periplasmic binding protein-like II"/>
    <property type="match status" value="1"/>
</dbReference>
<dbReference type="Pfam" id="PF03180">
    <property type="entry name" value="Lipoprotein_9"/>
    <property type="match status" value="1"/>
</dbReference>
<comment type="caution">
    <text evidence="7">The sequence shown here is derived from an EMBL/GenBank/DDBJ whole genome shotgun (WGS) entry which is preliminary data.</text>
</comment>
<organism evidence="7 8">
    <name type="scientific">Fructobacillus apis</name>
    <dbReference type="NCBI Taxonomy" id="2935017"/>
    <lineage>
        <taxon>Bacteria</taxon>
        <taxon>Bacillati</taxon>
        <taxon>Bacillota</taxon>
        <taxon>Bacilli</taxon>
        <taxon>Lactobacillales</taxon>
        <taxon>Lactobacillaceae</taxon>
        <taxon>Fructobacillus</taxon>
    </lineage>
</organism>
<evidence type="ECO:0000256" key="4">
    <source>
        <dbReference type="ARBA" id="ARBA00023136"/>
    </source>
</evidence>
<evidence type="ECO:0000256" key="2">
    <source>
        <dbReference type="ARBA" id="ARBA00008973"/>
    </source>
</evidence>